<protein>
    <submittedName>
        <fullName evidence="1">Uncharacterized protein</fullName>
    </submittedName>
</protein>
<dbReference type="EMBL" id="QCXQ01000002">
    <property type="protein sequence ID" value="PWG00212.1"/>
    <property type="molecule type" value="Genomic_DNA"/>
</dbReference>
<reference evidence="1 2" key="1">
    <citation type="journal article" date="2018" name="Int. J. Syst. Evol. Microbiol.">
        <title>Lactobacillus bambusae sp. nov., isolated from a traditional fermented Ma-bamboo shoots of Taiwan.</title>
        <authorList>
            <person name="Wang L.-T."/>
        </authorList>
    </citation>
    <scope>NUCLEOTIDE SEQUENCE [LARGE SCALE GENOMIC DNA]</scope>
    <source>
        <strain evidence="1 2">BS-W1</strain>
    </source>
</reference>
<name>A0A2V1MZG8_9LACO</name>
<dbReference type="AlphaFoldDB" id="A0A2V1MZG8"/>
<gene>
    <name evidence="1" type="ORF">DCM90_04565</name>
</gene>
<accession>A0A2V1MZG8</accession>
<dbReference type="Proteomes" id="UP000245080">
    <property type="component" value="Unassembled WGS sequence"/>
</dbReference>
<keyword evidence="2" id="KW-1185">Reference proteome</keyword>
<comment type="caution">
    <text evidence="1">The sequence shown here is derived from an EMBL/GenBank/DDBJ whole genome shotgun (WGS) entry which is preliminary data.</text>
</comment>
<organism evidence="1 2">
    <name type="scientific">Levilactobacillus bambusae</name>
    <dbReference type="NCBI Taxonomy" id="2024736"/>
    <lineage>
        <taxon>Bacteria</taxon>
        <taxon>Bacillati</taxon>
        <taxon>Bacillota</taxon>
        <taxon>Bacilli</taxon>
        <taxon>Lactobacillales</taxon>
        <taxon>Lactobacillaceae</taxon>
        <taxon>Levilactobacillus</taxon>
    </lineage>
</organism>
<evidence type="ECO:0000313" key="1">
    <source>
        <dbReference type="EMBL" id="PWG00212.1"/>
    </source>
</evidence>
<sequence>MKKGILFGIALVLIIGGAFGIHNFWQRTTPTRQETQMTPKRNRFRTAQMQFKKYGIRYLDYSNQLGTSTIKMRKQLKNHQLITVSGKEYRTLTAAYRAEKMALKANGTTDKEARNRARCEEAMKTMKVNLTPVDQKTYRNAQKFMKAMKTYRYQVGDPTGSYGQFMKQTGKSYHAADDAINRI</sequence>
<proteinExistence type="predicted"/>
<evidence type="ECO:0000313" key="2">
    <source>
        <dbReference type="Proteomes" id="UP000245080"/>
    </source>
</evidence>